<proteinExistence type="inferred from homology"/>
<gene>
    <name evidence="9" type="ORF">AFUS01_LOCUS30280</name>
</gene>
<evidence type="ECO:0000256" key="1">
    <source>
        <dbReference type="ARBA" id="ARBA00004141"/>
    </source>
</evidence>
<evidence type="ECO:0000256" key="8">
    <source>
        <dbReference type="SAM" id="Phobius"/>
    </source>
</evidence>
<feature type="transmembrane region" description="Helical" evidence="8">
    <location>
        <begin position="6"/>
        <end position="28"/>
    </location>
</feature>
<evidence type="ECO:0000256" key="6">
    <source>
        <dbReference type="ARBA" id="ARBA00022989"/>
    </source>
</evidence>
<dbReference type="InterPro" id="IPR001204">
    <property type="entry name" value="Phos_transporter"/>
</dbReference>
<feature type="transmembrane region" description="Helical" evidence="8">
    <location>
        <begin position="40"/>
        <end position="58"/>
    </location>
</feature>
<reference evidence="9" key="1">
    <citation type="submission" date="2021-06" db="EMBL/GenBank/DDBJ databases">
        <authorList>
            <person name="Hodson N. C."/>
            <person name="Mongue J. A."/>
            <person name="Jaron S. K."/>
        </authorList>
    </citation>
    <scope>NUCLEOTIDE SEQUENCE</scope>
</reference>
<organism evidence="9 10">
    <name type="scientific">Allacma fusca</name>
    <dbReference type="NCBI Taxonomy" id="39272"/>
    <lineage>
        <taxon>Eukaryota</taxon>
        <taxon>Metazoa</taxon>
        <taxon>Ecdysozoa</taxon>
        <taxon>Arthropoda</taxon>
        <taxon>Hexapoda</taxon>
        <taxon>Collembola</taxon>
        <taxon>Symphypleona</taxon>
        <taxon>Sminthuridae</taxon>
        <taxon>Allacma</taxon>
    </lineage>
</organism>
<evidence type="ECO:0000256" key="3">
    <source>
        <dbReference type="ARBA" id="ARBA00022448"/>
    </source>
</evidence>
<dbReference type="GO" id="GO:0016020">
    <property type="term" value="C:membrane"/>
    <property type="evidence" value="ECO:0007669"/>
    <property type="project" value="UniProtKB-SubCell"/>
</dbReference>
<feature type="transmembrane region" description="Helical" evidence="8">
    <location>
        <begin position="78"/>
        <end position="99"/>
    </location>
</feature>
<dbReference type="OrthoDB" id="260807at2759"/>
<dbReference type="Proteomes" id="UP000708208">
    <property type="component" value="Unassembled WGS sequence"/>
</dbReference>
<dbReference type="GO" id="GO:0035435">
    <property type="term" value="P:phosphate ion transmembrane transport"/>
    <property type="evidence" value="ECO:0007669"/>
    <property type="project" value="TreeGrafter"/>
</dbReference>
<keyword evidence="6 8" id="KW-1133">Transmembrane helix</keyword>
<evidence type="ECO:0000313" key="10">
    <source>
        <dbReference type="Proteomes" id="UP000708208"/>
    </source>
</evidence>
<comment type="subcellular location">
    <subcellularLocation>
        <location evidence="1">Membrane</location>
        <topology evidence="1">Multi-pass membrane protein</topology>
    </subcellularLocation>
</comment>
<evidence type="ECO:0000256" key="5">
    <source>
        <dbReference type="ARBA" id="ARBA00022692"/>
    </source>
</evidence>
<keyword evidence="10" id="KW-1185">Reference proteome</keyword>
<feature type="non-terminal residue" evidence="9">
    <location>
        <position position="1"/>
    </location>
</feature>
<dbReference type="EMBL" id="CAJVCH010462061">
    <property type="protein sequence ID" value="CAG7819859.1"/>
    <property type="molecule type" value="Genomic_DNA"/>
</dbReference>
<dbReference type="PANTHER" id="PTHR11101">
    <property type="entry name" value="PHOSPHATE TRANSPORTER"/>
    <property type="match status" value="1"/>
</dbReference>
<dbReference type="AlphaFoldDB" id="A0A8J2LBU6"/>
<keyword evidence="5 8" id="KW-0812">Transmembrane</keyword>
<comment type="similarity">
    <text evidence="2">Belongs to the inorganic phosphate transporter (PiT) (TC 2.A.20) family.</text>
</comment>
<dbReference type="Pfam" id="PF01384">
    <property type="entry name" value="PHO4"/>
    <property type="match status" value="1"/>
</dbReference>
<keyword evidence="4" id="KW-0592">Phosphate transport</keyword>
<evidence type="ECO:0000313" key="9">
    <source>
        <dbReference type="EMBL" id="CAG7819859.1"/>
    </source>
</evidence>
<name>A0A8J2LBU6_9HEXA</name>
<keyword evidence="7 8" id="KW-0472">Membrane</keyword>
<evidence type="ECO:0000256" key="2">
    <source>
        <dbReference type="ARBA" id="ARBA00009916"/>
    </source>
</evidence>
<dbReference type="PANTHER" id="PTHR11101:SF80">
    <property type="entry name" value="PHOSPHATE TRANSPORTER"/>
    <property type="match status" value="1"/>
</dbReference>
<protein>
    <submittedName>
        <fullName evidence="9">Uncharacterized protein</fullName>
    </submittedName>
</protein>
<keyword evidence="3" id="KW-0813">Transport</keyword>
<evidence type="ECO:0000256" key="7">
    <source>
        <dbReference type="ARBA" id="ARBA00023136"/>
    </source>
</evidence>
<dbReference type="GO" id="GO:0005315">
    <property type="term" value="F:phosphate transmembrane transporter activity"/>
    <property type="evidence" value="ECO:0007669"/>
    <property type="project" value="InterPro"/>
</dbReference>
<sequence length="109" mass="12440">QVGSWFLSPLLSGIVSGAIFWLIRRFILNKSDPITPGLRSLPIFYGLTVIVNIISITMDGPEWLRFRLEDHAWFETFFGAMISIVLGLVVAILIFFVMVPRLRKEIESE</sequence>
<evidence type="ECO:0000256" key="4">
    <source>
        <dbReference type="ARBA" id="ARBA00022592"/>
    </source>
</evidence>
<comment type="caution">
    <text evidence="9">The sequence shown here is derived from an EMBL/GenBank/DDBJ whole genome shotgun (WGS) entry which is preliminary data.</text>
</comment>
<accession>A0A8J2LBU6</accession>